<dbReference type="EMBL" id="NAFL01000152">
    <property type="protein sequence ID" value="OSJ37010.1"/>
    <property type="molecule type" value="Genomic_DNA"/>
</dbReference>
<dbReference type="AlphaFoldDB" id="A0A1Y2K0G8"/>
<reference evidence="2 3" key="1">
    <citation type="submission" date="2017-03" db="EMBL/GenBank/DDBJ databases">
        <title>Whole genome sequences of fourteen strains of Bradyrhizobium canariense and one strain of Bradyrhizobium japonicum isolated from Lupinus (Papilionoideae: Genisteae) species in Algeria.</title>
        <authorList>
            <person name="Crovadore J."/>
            <person name="Chekireb D."/>
            <person name="Brachmann A."/>
            <person name="Chablais R."/>
            <person name="Cochard B."/>
            <person name="Lefort F."/>
        </authorList>
    </citation>
    <scope>NUCLEOTIDE SEQUENCE [LARGE SCALE GENOMIC DNA]</scope>
    <source>
        <strain evidence="2 3">UBMA197</strain>
    </source>
</reference>
<comment type="caution">
    <text evidence="2">The sequence shown here is derived from an EMBL/GenBank/DDBJ whole genome shotgun (WGS) entry which is preliminary data.</text>
</comment>
<accession>A0A1Y2K0G8</accession>
<dbReference type="InterPro" id="IPR010753">
    <property type="entry name" value="DUF1330"/>
</dbReference>
<dbReference type="Gene3D" id="3.30.70.100">
    <property type="match status" value="1"/>
</dbReference>
<organism evidence="2 3">
    <name type="scientific">Bradyrhizobium japonicum</name>
    <dbReference type="NCBI Taxonomy" id="375"/>
    <lineage>
        <taxon>Bacteria</taxon>
        <taxon>Pseudomonadati</taxon>
        <taxon>Pseudomonadota</taxon>
        <taxon>Alphaproteobacteria</taxon>
        <taxon>Hyphomicrobiales</taxon>
        <taxon>Nitrobacteraceae</taxon>
        <taxon>Bradyrhizobium</taxon>
    </lineage>
</organism>
<evidence type="ECO:0000313" key="3">
    <source>
        <dbReference type="Proteomes" id="UP000193335"/>
    </source>
</evidence>
<evidence type="ECO:0000259" key="1">
    <source>
        <dbReference type="Pfam" id="PF07045"/>
    </source>
</evidence>
<sequence>MAAALAAGIGIGSFGVHALHAQSEHPVYMIEDNTVIDPAGFAKEFAPLARESLETYGGQYLGGGSGVSIDGDPPKGRVVLVRWESVRQMMKWRHSPEYNAARTVGERYGRFRIFAVDGVPQ</sequence>
<feature type="domain" description="DUF1330" evidence="1">
    <location>
        <begin position="27"/>
        <end position="119"/>
    </location>
</feature>
<protein>
    <recommendedName>
        <fullName evidence="1">DUF1330 domain-containing protein</fullName>
    </recommendedName>
</protein>
<gene>
    <name evidence="2" type="ORF">BSZ19_01400</name>
</gene>
<dbReference type="Pfam" id="PF07045">
    <property type="entry name" value="DUF1330"/>
    <property type="match status" value="1"/>
</dbReference>
<dbReference type="InterPro" id="IPR011008">
    <property type="entry name" value="Dimeric_a/b-barrel"/>
</dbReference>
<proteinExistence type="predicted"/>
<dbReference type="Proteomes" id="UP000193335">
    <property type="component" value="Unassembled WGS sequence"/>
</dbReference>
<name>A0A1Y2K0G8_BRAJP</name>
<evidence type="ECO:0000313" key="2">
    <source>
        <dbReference type="EMBL" id="OSJ37010.1"/>
    </source>
</evidence>
<dbReference type="RefSeq" id="WP_085398229.1">
    <property type="nucleotide sequence ID" value="NZ_NAFL01000152.1"/>
</dbReference>
<dbReference type="SUPFAM" id="SSF54909">
    <property type="entry name" value="Dimeric alpha+beta barrel"/>
    <property type="match status" value="1"/>
</dbReference>